<dbReference type="Proteomes" id="UP000737018">
    <property type="component" value="Unassembled WGS sequence"/>
</dbReference>
<feature type="non-terminal residue" evidence="1">
    <location>
        <position position="1"/>
    </location>
</feature>
<dbReference type="PANTHER" id="PTHR47074">
    <property type="entry name" value="BNAC02G40300D PROTEIN"/>
    <property type="match status" value="1"/>
</dbReference>
<evidence type="ECO:0000313" key="2">
    <source>
        <dbReference type="Proteomes" id="UP000737018"/>
    </source>
</evidence>
<dbReference type="PANTHER" id="PTHR47074:SF48">
    <property type="entry name" value="POLYNUCLEOTIDYL TRANSFERASE, RIBONUCLEASE H-LIKE SUPERFAMILY PROTEIN"/>
    <property type="match status" value="1"/>
</dbReference>
<dbReference type="InterPro" id="IPR052929">
    <property type="entry name" value="RNase_H-like_EbsB-rel"/>
</dbReference>
<reference evidence="1" key="1">
    <citation type="submission" date="2020-03" db="EMBL/GenBank/DDBJ databases">
        <title>Castanea mollissima Vanexum genome sequencing.</title>
        <authorList>
            <person name="Staton M."/>
        </authorList>
    </citation>
    <scope>NUCLEOTIDE SEQUENCE</scope>
    <source>
        <tissue evidence="1">Leaf</tissue>
    </source>
</reference>
<dbReference type="AlphaFoldDB" id="A0A8J4VFD0"/>
<evidence type="ECO:0008006" key="3">
    <source>
        <dbReference type="Google" id="ProtNLM"/>
    </source>
</evidence>
<comment type="caution">
    <text evidence="1">The sequence shown here is derived from an EMBL/GenBank/DDBJ whole genome shotgun (WGS) entry which is preliminary data.</text>
</comment>
<name>A0A8J4VFD0_9ROSI</name>
<organism evidence="1 2">
    <name type="scientific">Castanea mollissima</name>
    <name type="common">Chinese chestnut</name>
    <dbReference type="NCBI Taxonomy" id="60419"/>
    <lineage>
        <taxon>Eukaryota</taxon>
        <taxon>Viridiplantae</taxon>
        <taxon>Streptophyta</taxon>
        <taxon>Embryophyta</taxon>
        <taxon>Tracheophyta</taxon>
        <taxon>Spermatophyta</taxon>
        <taxon>Magnoliopsida</taxon>
        <taxon>eudicotyledons</taxon>
        <taxon>Gunneridae</taxon>
        <taxon>Pentapetalae</taxon>
        <taxon>rosids</taxon>
        <taxon>fabids</taxon>
        <taxon>Fagales</taxon>
        <taxon>Fagaceae</taxon>
        <taxon>Castanea</taxon>
    </lineage>
</organism>
<accession>A0A8J4VFD0</accession>
<sequence>RKWTVTFVGKLKQLDVFWGCELASAVWQMANLKALGLTAIAPNFLDLFWCVKEAKPSQDIDTFAALAWSIWNNRNAVRHGETGRTALQIFEASRAFLNEFQSCSEFPRPPRPHGPGFWKPPPLGWYKVNVDGAAFKELGHCGIGVVIRNDKGQIMGALSKLLPFPLGALETEAKAAEMGTIF</sequence>
<evidence type="ECO:0000313" key="1">
    <source>
        <dbReference type="EMBL" id="KAF3947564.1"/>
    </source>
</evidence>
<dbReference type="OrthoDB" id="1906820at2759"/>
<proteinExistence type="predicted"/>
<gene>
    <name evidence="1" type="ORF">CMV_026318</name>
</gene>
<protein>
    <recommendedName>
        <fullName evidence="3">RNase H type-1 domain-containing protein</fullName>
    </recommendedName>
</protein>
<keyword evidence="2" id="KW-1185">Reference proteome</keyword>
<dbReference type="EMBL" id="JRKL02007630">
    <property type="protein sequence ID" value="KAF3947564.1"/>
    <property type="molecule type" value="Genomic_DNA"/>
</dbReference>